<organism evidence="2 3">
    <name type="scientific">Wickerhamomyces pijperi</name>
    <name type="common">Yeast</name>
    <name type="synonym">Pichia pijperi</name>
    <dbReference type="NCBI Taxonomy" id="599730"/>
    <lineage>
        <taxon>Eukaryota</taxon>
        <taxon>Fungi</taxon>
        <taxon>Dikarya</taxon>
        <taxon>Ascomycota</taxon>
        <taxon>Saccharomycotina</taxon>
        <taxon>Saccharomycetes</taxon>
        <taxon>Phaffomycetales</taxon>
        <taxon>Wickerhamomycetaceae</taxon>
        <taxon>Wickerhamomyces</taxon>
    </lineage>
</organism>
<feature type="signal peptide" evidence="1">
    <location>
        <begin position="1"/>
        <end position="22"/>
    </location>
</feature>
<evidence type="ECO:0000256" key="1">
    <source>
        <dbReference type="SAM" id="SignalP"/>
    </source>
</evidence>
<reference evidence="2" key="1">
    <citation type="journal article" date="2021" name="Open Biol.">
        <title>Shared evolutionary footprints suggest mitochondrial oxidative damage underlies multiple complex I losses in fungi.</title>
        <authorList>
            <person name="Schikora-Tamarit M.A."/>
            <person name="Marcet-Houben M."/>
            <person name="Nosek J."/>
            <person name="Gabaldon T."/>
        </authorList>
    </citation>
    <scope>NUCLEOTIDE SEQUENCE</scope>
    <source>
        <strain evidence="2">CBS2887</strain>
    </source>
</reference>
<name>A0A9P8Q2S8_WICPI</name>
<dbReference type="EMBL" id="JAEUBG010003860">
    <property type="protein sequence ID" value="KAH3682195.1"/>
    <property type="molecule type" value="Genomic_DNA"/>
</dbReference>
<evidence type="ECO:0000313" key="2">
    <source>
        <dbReference type="EMBL" id="KAH3682195.1"/>
    </source>
</evidence>
<dbReference type="GO" id="GO:0005737">
    <property type="term" value="C:cytoplasm"/>
    <property type="evidence" value="ECO:0007669"/>
    <property type="project" value="TreeGrafter"/>
</dbReference>
<accession>A0A9P8Q2S8</accession>
<comment type="caution">
    <text evidence="2">The sequence shown here is derived from an EMBL/GenBank/DDBJ whole genome shotgun (WGS) entry which is preliminary data.</text>
</comment>
<sequence length="74" mass="8303">MTVFGKTIHFGIDLILLSTALAGIKRNTGLTIKSEKITDSKDFQGYIESYLNVGEKSYDMSVAWMSGSEYFVRK</sequence>
<dbReference type="Proteomes" id="UP000774326">
    <property type="component" value="Unassembled WGS sequence"/>
</dbReference>
<protein>
    <recommendedName>
        <fullName evidence="4">DUF1748-domain-containing protein</fullName>
    </recommendedName>
</protein>
<dbReference type="InterPro" id="IPR013726">
    <property type="entry name" value="Mitofissin"/>
</dbReference>
<gene>
    <name evidence="2" type="ORF">WICPIJ_006816</name>
</gene>
<reference evidence="2" key="2">
    <citation type="submission" date="2021-01" db="EMBL/GenBank/DDBJ databases">
        <authorList>
            <person name="Schikora-Tamarit M.A."/>
        </authorList>
    </citation>
    <scope>NUCLEOTIDE SEQUENCE</scope>
    <source>
        <strain evidence="2">CBS2887</strain>
    </source>
</reference>
<proteinExistence type="predicted"/>
<dbReference type="OrthoDB" id="16824at2759"/>
<keyword evidence="3" id="KW-1185">Reference proteome</keyword>
<keyword evidence="1" id="KW-0732">Signal</keyword>
<dbReference type="PANTHER" id="PTHR28075:SF1">
    <property type="entry name" value="DUF1748-DOMAIN-CONTAINING PROTEIN"/>
    <property type="match status" value="1"/>
</dbReference>
<evidence type="ECO:0008006" key="4">
    <source>
        <dbReference type="Google" id="ProtNLM"/>
    </source>
</evidence>
<dbReference type="PANTHER" id="PTHR28075">
    <property type="entry name" value="CHROMOSOME 16, WHOLE GENOME SHOTGUN SEQUENCE"/>
    <property type="match status" value="1"/>
</dbReference>
<dbReference type="AlphaFoldDB" id="A0A9P8Q2S8"/>
<dbReference type="Pfam" id="PF08520">
    <property type="entry name" value="Mitofissin"/>
    <property type="match status" value="1"/>
</dbReference>
<feature type="chain" id="PRO_5040235554" description="DUF1748-domain-containing protein" evidence="1">
    <location>
        <begin position="23"/>
        <end position="74"/>
    </location>
</feature>
<evidence type="ECO:0000313" key="3">
    <source>
        <dbReference type="Proteomes" id="UP000774326"/>
    </source>
</evidence>